<evidence type="ECO:0000313" key="4">
    <source>
        <dbReference type="Proteomes" id="UP000515377"/>
    </source>
</evidence>
<reference evidence="2 4" key="2">
    <citation type="submission" date="2020-07" db="EMBL/GenBank/DDBJ databases">
        <title>Whole genome sequence of Sphingobium yanoikuyae A3.</title>
        <authorList>
            <person name="Han S.-S."/>
        </authorList>
    </citation>
    <scope>NUCLEOTIDE SEQUENCE [LARGE SCALE GENOMIC DNA]</scope>
    <source>
        <strain evidence="2 4">A3</strain>
    </source>
</reference>
<evidence type="ECO:0000313" key="3">
    <source>
        <dbReference type="Proteomes" id="UP000280708"/>
    </source>
</evidence>
<protein>
    <submittedName>
        <fullName evidence="1">Uncharacterized protein</fullName>
    </submittedName>
</protein>
<dbReference type="EMBL" id="CP033230">
    <property type="protein sequence ID" value="AYO77251.1"/>
    <property type="molecule type" value="Genomic_DNA"/>
</dbReference>
<accession>A0A3G2UYJ8</accession>
<sequence length="61" mass="6623">MNGYVIFEAPDGDRIAVNADRVNFVLRYKGGNVVSAINFEKGNYVVVKGSLDEVCKALAQS</sequence>
<evidence type="ECO:0000313" key="1">
    <source>
        <dbReference type="EMBL" id="AYO77251.1"/>
    </source>
</evidence>
<dbReference type="RefSeq" id="WP_081331821.1">
    <property type="nucleotide sequence ID" value="NZ_CP033230.1"/>
</dbReference>
<name>A0A3G2UYJ8_SPHYA</name>
<dbReference type="Proteomes" id="UP000280708">
    <property type="component" value="Chromosome"/>
</dbReference>
<evidence type="ECO:0000313" key="2">
    <source>
        <dbReference type="EMBL" id="QNG48518.1"/>
    </source>
</evidence>
<organism evidence="1 3">
    <name type="scientific">Sphingobium yanoikuyae</name>
    <name type="common">Sphingomonas yanoikuyae</name>
    <dbReference type="NCBI Taxonomy" id="13690"/>
    <lineage>
        <taxon>Bacteria</taxon>
        <taxon>Pseudomonadati</taxon>
        <taxon>Pseudomonadota</taxon>
        <taxon>Alphaproteobacteria</taxon>
        <taxon>Sphingomonadales</taxon>
        <taxon>Sphingomonadaceae</taxon>
        <taxon>Sphingobium</taxon>
    </lineage>
</organism>
<dbReference type="AlphaFoldDB" id="A0A3G2UYJ8"/>
<dbReference type="Proteomes" id="UP000515377">
    <property type="component" value="Chromosome"/>
</dbReference>
<gene>
    <name evidence="1" type="ORF">EBF16_10325</name>
    <name evidence="2" type="ORF">H3V42_13905</name>
</gene>
<proteinExistence type="predicted"/>
<dbReference type="EMBL" id="CP060122">
    <property type="protein sequence ID" value="QNG48518.1"/>
    <property type="molecule type" value="Genomic_DNA"/>
</dbReference>
<reference evidence="1 3" key="1">
    <citation type="submission" date="2018-10" db="EMBL/GenBank/DDBJ databases">
        <title>Characterization and genome analysis of a novel bacterium Sphingobium yanoikuyae SJTF8 capable of degrading PAHs.</title>
        <authorList>
            <person name="Yin C."/>
            <person name="Xiong W."/>
            <person name="Liang R."/>
        </authorList>
    </citation>
    <scope>NUCLEOTIDE SEQUENCE [LARGE SCALE GENOMIC DNA]</scope>
    <source>
        <strain evidence="1 3">SJTF8</strain>
    </source>
</reference>